<reference evidence="2 3" key="1">
    <citation type="submission" date="2022-05" db="EMBL/GenBank/DDBJ databases">
        <authorList>
            <person name="Park J.-S."/>
        </authorList>
    </citation>
    <scope>NUCLEOTIDE SEQUENCE [LARGE SCALE GENOMIC DNA]</scope>
    <source>
        <strain evidence="2 3">2012CJ35-5</strain>
    </source>
</reference>
<feature type="non-terminal residue" evidence="2">
    <location>
        <position position="741"/>
    </location>
</feature>
<dbReference type="InterPro" id="IPR058515">
    <property type="entry name" value="DUF8202"/>
</dbReference>
<comment type="caution">
    <text evidence="2">The sequence shown here is derived from an EMBL/GenBank/DDBJ whole genome shotgun (WGS) entry which is preliminary data.</text>
</comment>
<dbReference type="Proteomes" id="UP001203607">
    <property type="component" value="Unassembled WGS sequence"/>
</dbReference>
<accession>A0ABT0PVZ8</accession>
<evidence type="ECO:0000259" key="1">
    <source>
        <dbReference type="Pfam" id="PF26628"/>
    </source>
</evidence>
<name>A0ABT0PVZ8_9FLAO</name>
<organism evidence="2 3">
    <name type="scientific">Flagellimonas spongiicola</name>
    <dbReference type="NCBI Taxonomy" id="2942208"/>
    <lineage>
        <taxon>Bacteria</taxon>
        <taxon>Pseudomonadati</taxon>
        <taxon>Bacteroidota</taxon>
        <taxon>Flavobacteriia</taxon>
        <taxon>Flavobacteriales</taxon>
        <taxon>Flavobacteriaceae</taxon>
        <taxon>Flagellimonas</taxon>
    </lineage>
</organism>
<dbReference type="Pfam" id="PF26628">
    <property type="entry name" value="DUF8202"/>
    <property type="match status" value="1"/>
</dbReference>
<protein>
    <recommendedName>
        <fullName evidence="1">DUF8202 domain-containing protein</fullName>
    </recommendedName>
</protein>
<dbReference type="EMBL" id="JAMFMA010000003">
    <property type="protein sequence ID" value="MCL6274648.1"/>
    <property type="molecule type" value="Genomic_DNA"/>
</dbReference>
<feature type="domain" description="DUF8202" evidence="1">
    <location>
        <begin position="324"/>
        <end position="540"/>
    </location>
</feature>
<sequence length="741" mass="80429">MIPFLLIHLFGTFCSKLNLLRKYKLLILALFAFLYNLNGPADCSAQQVDTWFMADRAVNSPASPPYGQLYHLTPLPPPNGTPVTTWYDWVDYEEQNAILEPIGPYSAAFPIGYDYPFGTNGVDFLNPTGAIPGPPELRENPIDNINFNPVLYFDGNADLDGVGDALVFESVTRGETTVVIVFKALGAGNTAETQRLLYGGDVRDHPSQATNLSLGVSENNRFSVGRTQDTSPDFFEPGKIDTQGLPTIGVFRRDTLGIGQEELTTRVNGLPDISGIRSHPDAHRRLFPYNRIGAHFNSSDPNRNLSGSIAEIFALDGPLGPNEIQALESYLAIKYGITLSADPALTLGSTNGNIGYTYVSASGATIWDPNLNTLYRFDIAGIGKDRYDNYDGGDNSTTLDDRKLRYNLQQRISESSNIEARVTISTNNNFSTGNIDHSRTTINGSWFGSPKDYNYLLWGNDRGNINEQFTELVPGITSRIGREWQIQKTNFGTIPISDVSLQVDLNGSDILLNGNCDLFLLIDTDGDGDFTTGIINQVSSTSIVAGIAQFDGLTFEHTEVFTFGYGDNIPPTASNPPSITVCDSAPAPDPLVVTDEADNCGIVNVTHLNDTTDVNSNPETITRTYRVTDGANNFIDVLQLIYVYTTPSIDALADIEACDSFLLPPITGTNLTGNQAYYDAPDGGGNQYLPGESITASGILFIYDETGSIPNCSDQQNFLVTIDEQPVADAGADEQICGAVA</sequence>
<gene>
    <name evidence="2" type="ORF">M3P19_11555</name>
</gene>
<evidence type="ECO:0000313" key="3">
    <source>
        <dbReference type="Proteomes" id="UP001203607"/>
    </source>
</evidence>
<proteinExistence type="predicted"/>
<keyword evidence="3" id="KW-1185">Reference proteome</keyword>
<evidence type="ECO:0000313" key="2">
    <source>
        <dbReference type="EMBL" id="MCL6274648.1"/>
    </source>
</evidence>